<sequence length="148" mass="17139">MTIQRLSRLSDWKLKDREQNLCGRVLRAQNGEVIGTVIDMVVDTELGLVTSVVMQDDSHVLTENVELRDDELWLSELAIQPVSVSREPERFVPGERDERPVRDSETVREEIRLALEEHKRARYEIMPRDLQQDMQKPDSSGEAESDRP</sequence>
<reference evidence="1 2" key="1">
    <citation type="submission" date="2018-06" db="EMBL/GenBank/DDBJ databases">
        <title>Lujinxingia sediminis gen. nov. sp. nov., a new facultative anaerobic member of the class Deltaproteobacteria, and proposal of Lujinxingaceae fam. nov.</title>
        <authorList>
            <person name="Guo L.-Y."/>
            <person name="Li C.-M."/>
            <person name="Wang S."/>
            <person name="Du Z.-J."/>
        </authorList>
    </citation>
    <scope>NUCLEOTIDE SEQUENCE [LARGE SCALE GENOMIC DNA]</scope>
    <source>
        <strain evidence="1 2">FA350</strain>
    </source>
</reference>
<accession>A0A2Z4FJ95</accession>
<proteinExistence type="predicted"/>
<dbReference type="Gene3D" id="3.90.50.10">
    <property type="entry name" value="Photosynthetic Reaction Center, subunit H, domain 2"/>
    <property type="match status" value="1"/>
</dbReference>
<dbReference type="GO" id="GO:0019684">
    <property type="term" value="P:photosynthesis, light reaction"/>
    <property type="evidence" value="ECO:0007669"/>
    <property type="project" value="InterPro"/>
</dbReference>
<keyword evidence="2" id="KW-1185">Reference proteome</keyword>
<dbReference type="KEGG" id="bsed:DN745_05980"/>
<dbReference type="EMBL" id="CP030032">
    <property type="protein sequence ID" value="AWV88910.1"/>
    <property type="molecule type" value="Genomic_DNA"/>
</dbReference>
<gene>
    <name evidence="1" type="ORF">DN745_05980</name>
</gene>
<dbReference type="Proteomes" id="UP000249799">
    <property type="component" value="Chromosome"/>
</dbReference>
<dbReference type="OrthoDB" id="9994823at2"/>
<name>A0A2Z4FJ95_9DELT</name>
<protein>
    <submittedName>
        <fullName evidence="1">Uncharacterized protein</fullName>
    </submittedName>
</protein>
<evidence type="ECO:0000313" key="1">
    <source>
        <dbReference type="EMBL" id="AWV88910.1"/>
    </source>
</evidence>
<dbReference type="GO" id="GO:0030077">
    <property type="term" value="C:plasma membrane light-harvesting complex"/>
    <property type="evidence" value="ECO:0007669"/>
    <property type="project" value="InterPro"/>
</dbReference>
<organism evidence="1 2">
    <name type="scientific">Bradymonas sediminis</name>
    <dbReference type="NCBI Taxonomy" id="1548548"/>
    <lineage>
        <taxon>Bacteria</taxon>
        <taxon>Deltaproteobacteria</taxon>
        <taxon>Bradymonadales</taxon>
        <taxon>Bradymonadaceae</taxon>
        <taxon>Bradymonas</taxon>
    </lineage>
</organism>
<dbReference type="InterPro" id="IPR014747">
    <property type="entry name" value="Bac_photo_RC_H_C"/>
</dbReference>
<evidence type="ECO:0000313" key="2">
    <source>
        <dbReference type="Proteomes" id="UP000249799"/>
    </source>
</evidence>
<dbReference type="RefSeq" id="WP_111332983.1">
    <property type="nucleotide sequence ID" value="NZ_CP030032.1"/>
</dbReference>
<dbReference type="AlphaFoldDB" id="A0A2Z4FJ95"/>